<organism evidence="2 3">
    <name type="scientific">Rhizocola hellebori</name>
    <dbReference type="NCBI Taxonomy" id="1392758"/>
    <lineage>
        <taxon>Bacteria</taxon>
        <taxon>Bacillati</taxon>
        <taxon>Actinomycetota</taxon>
        <taxon>Actinomycetes</taxon>
        <taxon>Micromonosporales</taxon>
        <taxon>Micromonosporaceae</taxon>
        <taxon>Rhizocola</taxon>
    </lineage>
</organism>
<reference evidence="2" key="1">
    <citation type="submission" date="2021-01" db="EMBL/GenBank/DDBJ databases">
        <title>Whole genome shotgun sequence of Rhizocola hellebori NBRC 109834.</title>
        <authorList>
            <person name="Komaki H."/>
            <person name="Tamura T."/>
        </authorList>
    </citation>
    <scope>NUCLEOTIDE SEQUENCE</scope>
    <source>
        <strain evidence="2">NBRC 109834</strain>
    </source>
</reference>
<keyword evidence="3" id="KW-1185">Reference proteome</keyword>
<dbReference type="RefSeq" id="WP_203912764.1">
    <property type="nucleotide sequence ID" value="NZ_BONY01000059.1"/>
</dbReference>
<protein>
    <submittedName>
        <fullName evidence="2">Uncharacterized protein</fullName>
    </submittedName>
</protein>
<name>A0A8J3QFF6_9ACTN</name>
<dbReference type="Proteomes" id="UP000612899">
    <property type="component" value="Unassembled WGS sequence"/>
</dbReference>
<comment type="caution">
    <text evidence="2">The sequence shown here is derived from an EMBL/GenBank/DDBJ whole genome shotgun (WGS) entry which is preliminary data.</text>
</comment>
<proteinExistence type="predicted"/>
<evidence type="ECO:0000313" key="2">
    <source>
        <dbReference type="EMBL" id="GIH09032.1"/>
    </source>
</evidence>
<dbReference type="AlphaFoldDB" id="A0A8J3QFF6"/>
<feature type="signal peptide" evidence="1">
    <location>
        <begin position="1"/>
        <end position="26"/>
    </location>
</feature>
<sequence>MFSNAGGAAMLRAIALTGVLALSACAQMSPSPTTSAPSRDDVVNVTGHDGFKFGDSRAELAPLINQDLQGCHSQLAGRPEGSLVFDQDERLVLFWFDAPLHTPDGINTGDPLAELSAAYPQAIALSAPAESHRFDGLLVRQGDYGYLFLHDGKSVRKAIAGYVDYLERLFDSGFGVC</sequence>
<evidence type="ECO:0000313" key="3">
    <source>
        <dbReference type="Proteomes" id="UP000612899"/>
    </source>
</evidence>
<accession>A0A8J3QFF6</accession>
<feature type="chain" id="PRO_5038349538" evidence="1">
    <location>
        <begin position="27"/>
        <end position="177"/>
    </location>
</feature>
<keyword evidence="1" id="KW-0732">Signal</keyword>
<evidence type="ECO:0000256" key="1">
    <source>
        <dbReference type="SAM" id="SignalP"/>
    </source>
</evidence>
<gene>
    <name evidence="2" type="ORF">Rhe02_70990</name>
</gene>
<dbReference type="EMBL" id="BONY01000059">
    <property type="protein sequence ID" value="GIH09032.1"/>
    <property type="molecule type" value="Genomic_DNA"/>
</dbReference>